<organism evidence="5 6">
    <name type="scientific">Candidatus Raymondbacteria bacterium RIFOXYD12_FULL_49_13</name>
    <dbReference type="NCBI Taxonomy" id="1817890"/>
    <lineage>
        <taxon>Bacteria</taxon>
        <taxon>Raymondiibacteriota</taxon>
    </lineage>
</organism>
<dbReference type="PANTHER" id="PTHR42721">
    <property type="entry name" value="SUGAR HYDROLASE-RELATED"/>
    <property type="match status" value="1"/>
</dbReference>
<evidence type="ECO:0000259" key="4">
    <source>
        <dbReference type="SMART" id="SM01217"/>
    </source>
</evidence>
<dbReference type="GO" id="GO:0046556">
    <property type="term" value="F:alpha-L-arabinofuranosidase activity"/>
    <property type="evidence" value="ECO:0007669"/>
    <property type="project" value="TreeGrafter"/>
</dbReference>
<sequence>MLAESSFSGGPAYLNPSLPVEERVADLIARMTFEEKLSLTKAPQPAIPRLGMAEYNFRNEALHGAPYGTCFPQSIGIGATWNPDITLKIGTVIADEARARYHAVLEANGGTGKHDGITFFAPNINIVRDPRWGRSEETYGEDPYLTSKIGVAYIQGLQGNHPKYLKNIATPKHYAVFSGPVNAVGRYTVASESDIRMTYLPAFRASIMDGNAFMIMCSYNRINGEIACSHSHFLSDILRGEWGFKGFVVTDCCNSPSDASAGCDMHCCYAYTTSYSESVIDNALKNILTARFKLGMFDPPEMVPYASIPTSIRDCSEHRQLARTAGQESIVLLKNANNLLPLSKNLRSIAVIGPNANEYVLMRGNYYWAPGPRAYSPYEGIQSKLPLATVTYVQGCTRTGTSTTGFAEAIALAESSDAAIVVLGLHPTDIEGEGVDRNDIILPGVQEDLLKAIYATGTPTVLVLVNGAAVAVNWADSAVPAIVEAWYTGEEGGNAIADVLFGDYNPGGKLPVTFYKSINQLPDYEDYDMTKGRTYRYFADQPLYPFGYGLSYSTFEYSNLQVLAGALPTTDTVSISVDVQNTGLIAGDEVVQLYISDSEASATVPIKELKGFKRITLMPGEKKTVVFDVTPYQLSFIDTRNKRIVEPGLFEVSVGGCQPGPKQSSNVLAGSFLLTGEVFEVGL</sequence>
<dbReference type="InterPro" id="IPR001764">
    <property type="entry name" value="Glyco_hydro_3_N"/>
</dbReference>
<dbReference type="InterPro" id="IPR002772">
    <property type="entry name" value="Glyco_hydro_3_C"/>
</dbReference>
<reference evidence="5 6" key="1">
    <citation type="journal article" date="2016" name="Nat. Commun.">
        <title>Thousands of microbial genomes shed light on interconnected biogeochemical processes in an aquifer system.</title>
        <authorList>
            <person name="Anantharaman K."/>
            <person name="Brown C.T."/>
            <person name="Hug L.A."/>
            <person name="Sharon I."/>
            <person name="Castelle C.J."/>
            <person name="Probst A.J."/>
            <person name="Thomas B.C."/>
            <person name="Singh A."/>
            <person name="Wilkins M.J."/>
            <person name="Karaoz U."/>
            <person name="Brodie E.L."/>
            <person name="Williams K.H."/>
            <person name="Hubbard S.S."/>
            <person name="Banfield J.F."/>
        </authorList>
    </citation>
    <scope>NUCLEOTIDE SEQUENCE [LARGE SCALE GENOMIC DNA]</scope>
</reference>
<dbReference type="PRINTS" id="PR00133">
    <property type="entry name" value="GLHYDRLASE3"/>
</dbReference>
<evidence type="ECO:0000313" key="6">
    <source>
        <dbReference type="Proteomes" id="UP000179243"/>
    </source>
</evidence>
<dbReference type="Gene3D" id="3.40.50.1700">
    <property type="entry name" value="Glycoside hydrolase family 3 C-terminal domain"/>
    <property type="match status" value="1"/>
</dbReference>
<evidence type="ECO:0000256" key="3">
    <source>
        <dbReference type="ARBA" id="ARBA00022801"/>
    </source>
</evidence>
<dbReference type="PANTHER" id="PTHR42721:SF3">
    <property type="entry name" value="BETA-D-XYLOSIDASE 5-RELATED"/>
    <property type="match status" value="1"/>
</dbReference>
<evidence type="ECO:0000313" key="5">
    <source>
        <dbReference type="EMBL" id="OGK04077.1"/>
    </source>
</evidence>
<dbReference type="Pfam" id="PF00933">
    <property type="entry name" value="Glyco_hydro_3"/>
    <property type="match status" value="1"/>
</dbReference>
<accession>A0A1F7FC65</accession>
<dbReference type="Proteomes" id="UP000179243">
    <property type="component" value="Unassembled WGS sequence"/>
</dbReference>
<gene>
    <name evidence="5" type="ORF">A2519_07635</name>
</gene>
<keyword evidence="2" id="KW-0732">Signal</keyword>
<dbReference type="SUPFAM" id="SSF51445">
    <property type="entry name" value="(Trans)glycosidases"/>
    <property type="match status" value="1"/>
</dbReference>
<dbReference type="FunFam" id="3.40.50.1700:FF:000009">
    <property type="entry name" value="Periplasmic beta-glucosidase"/>
    <property type="match status" value="1"/>
</dbReference>
<dbReference type="Gene3D" id="3.20.20.300">
    <property type="entry name" value="Glycoside hydrolase, family 3, N-terminal domain"/>
    <property type="match status" value="1"/>
</dbReference>
<dbReference type="Gene3D" id="2.60.40.10">
    <property type="entry name" value="Immunoglobulins"/>
    <property type="match status" value="1"/>
</dbReference>
<dbReference type="EMBL" id="MFYX01000076">
    <property type="protein sequence ID" value="OGK04077.1"/>
    <property type="molecule type" value="Genomic_DNA"/>
</dbReference>
<dbReference type="InterPro" id="IPR026891">
    <property type="entry name" value="Fn3-like"/>
</dbReference>
<name>A0A1F7FC65_UNCRA</name>
<dbReference type="Pfam" id="PF14310">
    <property type="entry name" value="Fn3-like"/>
    <property type="match status" value="1"/>
</dbReference>
<dbReference type="GO" id="GO:0008422">
    <property type="term" value="F:beta-glucosidase activity"/>
    <property type="evidence" value="ECO:0007669"/>
    <property type="project" value="UniProtKB-ARBA"/>
</dbReference>
<dbReference type="GO" id="GO:0045493">
    <property type="term" value="P:xylan catabolic process"/>
    <property type="evidence" value="ECO:0007669"/>
    <property type="project" value="InterPro"/>
</dbReference>
<dbReference type="InterPro" id="IPR036962">
    <property type="entry name" value="Glyco_hydro_3_N_sf"/>
</dbReference>
<dbReference type="Pfam" id="PF01915">
    <property type="entry name" value="Glyco_hydro_3_C"/>
    <property type="match status" value="1"/>
</dbReference>
<dbReference type="SUPFAM" id="SSF52279">
    <property type="entry name" value="Beta-D-glucan exohydrolase, C-terminal domain"/>
    <property type="match status" value="1"/>
</dbReference>
<comment type="caution">
    <text evidence="5">The sequence shown here is derived from an EMBL/GenBank/DDBJ whole genome shotgun (WGS) entry which is preliminary data.</text>
</comment>
<proteinExistence type="inferred from homology"/>
<dbReference type="AlphaFoldDB" id="A0A1F7FC65"/>
<dbReference type="InterPro" id="IPR036881">
    <property type="entry name" value="Glyco_hydro_3_C_sf"/>
</dbReference>
<comment type="similarity">
    <text evidence="1">Belongs to the glycosyl hydrolase 3 family.</text>
</comment>
<keyword evidence="3" id="KW-0378">Hydrolase</keyword>
<dbReference type="InterPro" id="IPR017853">
    <property type="entry name" value="GH"/>
</dbReference>
<dbReference type="FunFam" id="2.60.40.10:FF:000495">
    <property type="entry name" value="Periplasmic beta-glucosidase"/>
    <property type="match status" value="1"/>
</dbReference>
<dbReference type="InterPro" id="IPR044993">
    <property type="entry name" value="BXL"/>
</dbReference>
<dbReference type="GO" id="GO:0031222">
    <property type="term" value="P:arabinan catabolic process"/>
    <property type="evidence" value="ECO:0007669"/>
    <property type="project" value="TreeGrafter"/>
</dbReference>
<dbReference type="SMART" id="SM01217">
    <property type="entry name" value="Fn3_like"/>
    <property type="match status" value="1"/>
</dbReference>
<protein>
    <recommendedName>
        <fullName evidence="4">Fibronectin type III-like domain-containing protein</fullName>
    </recommendedName>
</protein>
<feature type="domain" description="Fibronectin type III-like" evidence="4">
    <location>
        <begin position="589"/>
        <end position="658"/>
    </location>
</feature>
<evidence type="ECO:0000256" key="1">
    <source>
        <dbReference type="ARBA" id="ARBA00005336"/>
    </source>
</evidence>
<dbReference type="InterPro" id="IPR013783">
    <property type="entry name" value="Ig-like_fold"/>
</dbReference>
<dbReference type="GO" id="GO:0009044">
    <property type="term" value="F:xylan 1,4-beta-xylosidase activity"/>
    <property type="evidence" value="ECO:0007669"/>
    <property type="project" value="InterPro"/>
</dbReference>
<evidence type="ECO:0000256" key="2">
    <source>
        <dbReference type="ARBA" id="ARBA00022729"/>
    </source>
</evidence>